<organism evidence="1 2">
    <name type="scientific">Caenorhabditis tropicalis</name>
    <dbReference type="NCBI Taxonomy" id="1561998"/>
    <lineage>
        <taxon>Eukaryota</taxon>
        <taxon>Metazoa</taxon>
        <taxon>Ecdysozoa</taxon>
        <taxon>Nematoda</taxon>
        <taxon>Chromadorea</taxon>
        <taxon>Rhabditida</taxon>
        <taxon>Rhabditina</taxon>
        <taxon>Rhabditomorpha</taxon>
        <taxon>Rhabditoidea</taxon>
        <taxon>Rhabditidae</taxon>
        <taxon>Peloderinae</taxon>
        <taxon>Caenorhabditis</taxon>
    </lineage>
</organism>
<protein>
    <submittedName>
        <fullName evidence="2">NR LBD domain-containing protein</fullName>
    </submittedName>
</protein>
<dbReference type="Proteomes" id="UP000095282">
    <property type="component" value="Unplaced"/>
</dbReference>
<evidence type="ECO:0000313" key="2">
    <source>
        <dbReference type="WBParaSite" id="Csp11.Scaffold629.g11818.t1"/>
    </source>
</evidence>
<reference evidence="2" key="1">
    <citation type="submission" date="2016-11" db="UniProtKB">
        <authorList>
            <consortium name="WormBaseParasite"/>
        </authorList>
    </citation>
    <scope>IDENTIFICATION</scope>
</reference>
<accession>A0A1I7TU67</accession>
<dbReference type="AlphaFoldDB" id="A0A1I7TU67"/>
<proteinExistence type="predicted"/>
<keyword evidence="1" id="KW-1185">Reference proteome</keyword>
<evidence type="ECO:0000313" key="1">
    <source>
        <dbReference type="Proteomes" id="UP000095282"/>
    </source>
</evidence>
<name>A0A1I7TU67_9PELO</name>
<sequence length="232" mass="27162">MDKTSTSGSEMTPEQSVRECLRLNPIKMSPFDIHMFFADDKNVSEEYLDRSIDSLAEFDSNFEETHKELFVELQKWALMLVPLVRKIPLFKLLGIIQECASSTQVFPFIPDFPKPPATKLLDHIFPDNSLSSEEKILEYEQIAKNTNVLLGHLCSWRDNVVEYVEGLEKFLKYNKAQLSDEQIERINQLLQKSKRTIPQIDLKIEQKQHENAEEIQEFEKFYKVVSKEQKVF</sequence>
<dbReference type="WBParaSite" id="Csp11.Scaffold629.g11818.t1">
    <property type="protein sequence ID" value="Csp11.Scaffold629.g11818.t1"/>
    <property type="gene ID" value="Csp11.Scaffold629.g11818"/>
</dbReference>
<dbReference type="eggNOG" id="ENOG502THJF">
    <property type="taxonomic scope" value="Eukaryota"/>
</dbReference>